<dbReference type="NCBIfam" id="TIGR00254">
    <property type="entry name" value="GGDEF"/>
    <property type="match status" value="1"/>
</dbReference>
<dbReference type="InterPro" id="IPR050469">
    <property type="entry name" value="Diguanylate_Cyclase"/>
</dbReference>
<dbReference type="InterPro" id="IPR000160">
    <property type="entry name" value="GGDEF_dom"/>
</dbReference>
<comment type="caution">
    <text evidence="3">The sequence shown here is derived from an EMBL/GenBank/DDBJ whole genome shotgun (WGS) entry which is preliminary data.</text>
</comment>
<keyword evidence="4" id="KW-1185">Reference proteome</keyword>
<dbReference type="AlphaFoldDB" id="A0AAW4WVB3"/>
<evidence type="ECO:0000313" key="4">
    <source>
        <dbReference type="Proteomes" id="UP001199296"/>
    </source>
</evidence>
<dbReference type="GO" id="GO:0052621">
    <property type="term" value="F:diguanylate cyclase activity"/>
    <property type="evidence" value="ECO:0007669"/>
    <property type="project" value="TreeGrafter"/>
</dbReference>
<dbReference type="Proteomes" id="UP001199296">
    <property type="component" value="Unassembled WGS sequence"/>
</dbReference>
<reference evidence="3 4" key="1">
    <citation type="submission" date="2021-10" db="EMBL/GenBank/DDBJ databases">
        <authorList>
            <person name="Grouzdev D.S."/>
            <person name="Pantiukh K.S."/>
            <person name="Krutkina M.S."/>
        </authorList>
    </citation>
    <scope>NUCLEOTIDE SEQUENCE [LARGE SCALE GENOMIC DNA]</scope>
    <source>
        <strain evidence="3 4">Z-7514</strain>
    </source>
</reference>
<gene>
    <name evidence="3" type="ORF">LJ207_06415</name>
</gene>
<feature type="domain" description="GGDEF" evidence="2">
    <location>
        <begin position="315"/>
        <end position="444"/>
    </location>
</feature>
<keyword evidence="1" id="KW-0812">Transmembrane</keyword>
<dbReference type="PANTHER" id="PTHR45138:SF9">
    <property type="entry name" value="DIGUANYLATE CYCLASE DGCM-RELATED"/>
    <property type="match status" value="1"/>
</dbReference>
<dbReference type="SUPFAM" id="SSF55073">
    <property type="entry name" value="Nucleotide cyclase"/>
    <property type="match status" value="1"/>
</dbReference>
<dbReference type="FunFam" id="3.30.70.270:FF:000001">
    <property type="entry name" value="Diguanylate cyclase domain protein"/>
    <property type="match status" value="1"/>
</dbReference>
<feature type="transmembrane region" description="Helical" evidence="1">
    <location>
        <begin position="244"/>
        <end position="263"/>
    </location>
</feature>
<sequence>MKKNVFNKLKYLIIFAIIILLIFFYFFVFQPLSSELESTLDQNFKNSVSIIELNVENEFSRFKEGAESLSSRTMIKNELAAYQAGEVSFEELQDYTADKYADGAEVLDNVIAAFRITEAEVVTAWGGKELRDYRQYFSYDNPATELTFIEDQCLLLVNSPILSDAEQKIGNDIVLFNLEELMEELNRQDLKSSIVKEGERENPGFSSNDIIRDQRRILDTDYYLKAEMSKSELYASVNYLSTRIIGAFSVLLLIIILAIYKVFKDTSAEVINDLEAKVAKITKISETDEMLAIYNRSKMIDILEKEITRTRRYDHNLSLIMYDLDCFKAINDNHGHQLGDQILIKVTEKIKDQIRKVDSLARYGGDEFMIVNPETTLDESYQLAERLRSEVKKIETEQVKNISCSFGVVELRPEDDLDSLLKRADDALYQAKAKGRDTVVKFES</sequence>
<dbReference type="PANTHER" id="PTHR45138">
    <property type="entry name" value="REGULATORY COMPONENTS OF SENSORY TRANSDUCTION SYSTEM"/>
    <property type="match status" value="1"/>
</dbReference>
<dbReference type="CDD" id="cd01949">
    <property type="entry name" value="GGDEF"/>
    <property type="match status" value="1"/>
</dbReference>
<dbReference type="PROSITE" id="PS50887">
    <property type="entry name" value="GGDEF"/>
    <property type="match status" value="1"/>
</dbReference>
<dbReference type="SMART" id="SM00267">
    <property type="entry name" value="GGDEF"/>
    <property type="match status" value="1"/>
</dbReference>
<keyword evidence="1" id="KW-1133">Transmembrane helix</keyword>
<accession>A0AAW4WVB3</accession>
<dbReference type="Gene3D" id="3.30.70.270">
    <property type="match status" value="1"/>
</dbReference>
<dbReference type="InterPro" id="IPR043128">
    <property type="entry name" value="Rev_trsase/Diguanyl_cyclase"/>
</dbReference>
<organism evidence="3 4">
    <name type="scientific">Halanaerobium polyolivorans</name>
    <dbReference type="NCBI Taxonomy" id="2886943"/>
    <lineage>
        <taxon>Bacteria</taxon>
        <taxon>Bacillati</taxon>
        <taxon>Bacillota</taxon>
        <taxon>Clostridia</taxon>
        <taxon>Halanaerobiales</taxon>
        <taxon>Halanaerobiaceae</taxon>
        <taxon>Halanaerobium</taxon>
    </lineage>
</organism>
<protein>
    <submittedName>
        <fullName evidence="3">GGDEF domain-containing protein</fullName>
    </submittedName>
</protein>
<dbReference type="RefSeq" id="WP_229345293.1">
    <property type="nucleotide sequence ID" value="NZ_JAJFAT010000007.1"/>
</dbReference>
<dbReference type="Pfam" id="PF00990">
    <property type="entry name" value="GGDEF"/>
    <property type="match status" value="1"/>
</dbReference>
<evidence type="ECO:0000256" key="1">
    <source>
        <dbReference type="SAM" id="Phobius"/>
    </source>
</evidence>
<evidence type="ECO:0000259" key="2">
    <source>
        <dbReference type="PROSITE" id="PS50887"/>
    </source>
</evidence>
<dbReference type="EMBL" id="JAJFAT010000007">
    <property type="protein sequence ID" value="MCC3144951.1"/>
    <property type="molecule type" value="Genomic_DNA"/>
</dbReference>
<name>A0AAW4WVB3_9FIRM</name>
<evidence type="ECO:0000313" key="3">
    <source>
        <dbReference type="EMBL" id="MCC3144951.1"/>
    </source>
</evidence>
<dbReference type="InterPro" id="IPR029787">
    <property type="entry name" value="Nucleotide_cyclase"/>
</dbReference>
<proteinExistence type="predicted"/>
<keyword evidence="1" id="KW-0472">Membrane</keyword>
<feature type="transmembrane region" description="Helical" evidence="1">
    <location>
        <begin position="12"/>
        <end position="32"/>
    </location>
</feature>